<evidence type="ECO:0000259" key="1">
    <source>
        <dbReference type="Pfam" id="PF02698"/>
    </source>
</evidence>
<dbReference type="InterPro" id="IPR014729">
    <property type="entry name" value="Rossmann-like_a/b/a_fold"/>
</dbReference>
<dbReference type="PANTHER" id="PTHR30336:SF20">
    <property type="entry name" value="DUF218 DOMAIN-CONTAINING PROTEIN"/>
    <property type="match status" value="1"/>
</dbReference>
<gene>
    <name evidence="2" type="ORF">P4H66_10565</name>
</gene>
<dbReference type="EMBL" id="JARLKZ010000005">
    <property type="protein sequence ID" value="MEC0240291.1"/>
    <property type="molecule type" value="Genomic_DNA"/>
</dbReference>
<dbReference type="CDD" id="cd06259">
    <property type="entry name" value="YdcF-like"/>
    <property type="match status" value="1"/>
</dbReference>
<protein>
    <submittedName>
        <fullName evidence="2">YdcF family protein</fullName>
    </submittedName>
</protein>
<dbReference type="RefSeq" id="WP_326087925.1">
    <property type="nucleotide sequence ID" value="NZ_JARLKZ010000005.1"/>
</dbReference>
<reference evidence="2 3" key="1">
    <citation type="submission" date="2023-03" db="EMBL/GenBank/DDBJ databases">
        <title>Bacillus Genome Sequencing.</title>
        <authorList>
            <person name="Dunlap C."/>
        </authorList>
    </citation>
    <scope>NUCLEOTIDE SEQUENCE [LARGE SCALE GENOMIC DNA]</scope>
    <source>
        <strain evidence="2 3">BD-525</strain>
    </source>
</reference>
<dbReference type="Pfam" id="PF02698">
    <property type="entry name" value="DUF218"/>
    <property type="match status" value="1"/>
</dbReference>
<dbReference type="PANTHER" id="PTHR30336">
    <property type="entry name" value="INNER MEMBRANE PROTEIN, PROBABLE PERMEASE"/>
    <property type="match status" value="1"/>
</dbReference>
<feature type="domain" description="DUF218" evidence="1">
    <location>
        <begin position="23"/>
        <end position="135"/>
    </location>
</feature>
<evidence type="ECO:0000313" key="2">
    <source>
        <dbReference type="EMBL" id="MEC0240291.1"/>
    </source>
</evidence>
<name>A0ABU6GKL9_9BACL</name>
<comment type="caution">
    <text evidence="2">The sequence shown here is derived from an EMBL/GenBank/DDBJ whole genome shotgun (WGS) entry which is preliminary data.</text>
</comment>
<dbReference type="InterPro" id="IPR003848">
    <property type="entry name" value="DUF218"/>
</dbReference>
<dbReference type="InterPro" id="IPR051599">
    <property type="entry name" value="Cell_Envelope_Assoc"/>
</dbReference>
<evidence type="ECO:0000313" key="3">
    <source>
        <dbReference type="Proteomes" id="UP001344632"/>
    </source>
</evidence>
<proteinExistence type="predicted"/>
<dbReference type="Proteomes" id="UP001344632">
    <property type="component" value="Unassembled WGS sequence"/>
</dbReference>
<sequence>MPYPFDCITKFMFFETAIEPSDVILLPGGSHPQLMERAAELYHQGLAPCILPLGGTTRSVSSTEWEFLRDVGLSLGVPERSILREDQATNTFENARYSWKTLQQQRINPRKAILVFKSYFARRALLTYQVEFPSEVEFFVSPVTDKTGTTKDNWYLDERKINYVMNELTKVGQYFKHHIPNWVNSKQ</sequence>
<organism evidence="2 3">
    <name type="scientific">Paenibacillus dokdonensis</name>
    <dbReference type="NCBI Taxonomy" id="2567944"/>
    <lineage>
        <taxon>Bacteria</taxon>
        <taxon>Bacillati</taxon>
        <taxon>Bacillota</taxon>
        <taxon>Bacilli</taxon>
        <taxon>Bacillales</taxon>
        <taxon>Paenibacillaceae</taxon>
        <taxon>Paenibacillus</taxon>
    </lineage>
</organism>
<accession>A0ABU6GKL9</accession>
<keyword evidence="3" id="KW-1185">Reference proteome</keyword>
<dbReference type="Gene3D" id="3.40.50.620">
    <property type="entry name" value="HUPs"/>
    <property type="match status" value="1"/>
</dbReference>